<name>A0A9W6A4I0_ASPNG</name>
<dbReference type="EMBL" id="BRPB01000053">
    <property type="protein sequence ID" value="GLA51754.1"/>
    <property type="molecule type" value="Genomic_DNA"/>
</dbReference>
<reference evidence="2" key="1">
    <citation type="submission" date="2022-07" db="EMBL/GenBank/DDBJ databases">
        <title>Taxonomy of Aspergillus series Nigri: significant species reduction supported by multi-species coalescent approaches.</title>
        <authorList>
            <person name="Bian C."/>
            <person name="Kusuya Y."/>
            <person name="Sklenar F."/>
            <person name="D'hooge E."/>
            <person name="Yaguchi T."/>
            <person name="Takahashi H."/>
            <person name="Hubka V."/>
        </authorList>
    </citation>
    <scope>NUCLEOTIDE SEQUENCE</scope>
    <source>
        <strain evidence="2">IFM 63604</strain>
    </source>
</reference>
<sequence length="168" mass="18300">MVTFRIPGVALLFIFKRILQSACVSPLLMRQLGEDVRHPKGTSLYHILPFPTVVAADAMVHSAINLADAWDVWGALEKLHVAEVYLSANITGGEGGMAETLVPEERSNDSPPPMNAEPVAQFARLMLPFGMSETITSPSEILFESSADYAYYPPKMRGSYLSQAGDVS</sequence>
<dbReference type="Proteomes" id="UP001144191">
    <property type="component" value="Unassembled WGS sequence"/>
</dbReference>
<evidence type="ECO:0000313" key="3">
    <source>
        <dbReference type="Proteomes" id="UP001144191"/>
    </source>
</evidence>
<accession>A0A9W6A4I0</accession>
<protein>
    <submittedName>
        <fullName evidence="2">Uncharacterized protein</fullName>
    </submittedName>
</protein>
<keyword evidence="1" id="KW-0732">Signal</keyword>
<evidence type="ECO:0000256" key="1">
    <source>
        <dbReference type="SAM" id="SignalP"/>
    </source>
</evidence>
<gene>
    <name evidence="2" type="ORF">AnigIFM63604_008367</name>
</gene>
<comment type="caution">
    <text evidence="2">The sequence shown here is derived from an EMBL/GenBank/DDBJ whole genome shotgun (WGS) entry which is preliminary data.</text>
</comment>
<feature type="chain" id="PRO_5040898442" evidence="1">
    <location>
        <begin position="22"/>
        <end position="168"/>
    </location>
</feature>
<dbReference type="AlphaFoldDB" id="A0A9W6A4I0"/>
<evidence type="ECO:0000313" key="2">
    <source>
        <dbReference type="EMBL" id="GLA51754.1"/>
    </source>
</evidence>
<proteinExistence type="predicted"/>
<organism evidence="2 3">
    <name type="scientific">Aspergillus niger</name>
    <dbReference type="NCBI Taxonomy" id="5061"/>
    <lineage>
        <taxon>Eukaryota</taxon>
        <taxon>Fungi</taxon>
        <taxon>Dikarya</taxon>
        <taxon>Ascomycota</taxon>
        <taxon>Pezizomycotina</taxon>
        <taxon>Eurotiomycetes</taxon>
        <taxon>Eurotiomycetidae</taxon>
        <taxon>Eurotiales</taxon>
        <taxon>Aspergillaceae</taxon>
        <taxon>Aspergillus</taxon>
        <taxon>Aspergillus subgen. Circumdati</taxon>
    </lineage>
</organism>
<feature type="signal peptide" evidence="1">
    <location>
        <begin position="1"/>
        <end position="21"/>
    </location>
</feature>